<dbReference type="RefSeq" id="WP_298388033.1">
    <property type="nucleotide sequence ID" value="NZ_JBFSHR010000017.1"/>
</dbReference>
<comment type="caution">
    <text evidence="2">The sequence shown here is derived from an EMBL/GenBank/DDBJ whole genome shotgun (WGS) entry which is preliminary data.</text>
</comment>
<feature type="transmembrane region" description="Helical" evidence="1">
    <location>
        <begin position="87"/>
        <end position="108"/>
    </location>
</feature>
<reference evidence="2 3" key="1">
    <citation type="submission" date="2024-07" db="EMBL/GenBank/DDBJ databases">
        <title>Draft Genome Sequence of Ferrimicrobium acidiphilum Strain YE2023, Isolated from a Pulp of Bioleach Reactor.</title>
        <authorList>
            <person name="Elkina Y.A."/>
            <person name="Bulaeva A.G."/>
            <person name="Beletsky A.V."/>
            <person name="Mardanov A.V."/>
        </authorList>
    </citation>
    <scope>NUCLEOTIDE SEQUENCE [LARGE SCALE GENOMIC DNA]</scope>
    <source>
        <strain evidence="2 3">YE2023</strain>
    </source>
</reference>
<proteinExistence type="predicted"/>
<dbReference type="EMBL" id="JBFSHR010000017">
    <property type="protein sequence ID" value="MEX6429486.1"/>
    <property type="molecule type" value="Genomic_DNA"/>
</dbReference>
<evidence type="ECO:0000313" key="2">
    <source>
        <dbReference type="EMBL" id="MEX6429486.1"/>
    </source>
</evidence>
<evidence type="ECO:0000313" key="3">
    <source>
        <dbReference type="Proteomes" id="UP001560267"/>
    </source>
</evidence>
<accession>A0ABV3Y1P5</accession>
<dbReference type="Proteomes" id="UP001560267">
    <property type="component" value="Unassembled WGS sequence"/>
</dbReference>
<keyword evidence="1" id="KW-0812">Transmembrane</keyword>
<organism evidence="2 3">
    <name type="scientific">Ferrimicrobium acidiphilum</name>
    <dbReference type="NCBI Taxonomy" id="121039"/>
    <lineage>
        <taxon>Bacteria</taxon>
        <taxon>Bacillati</taxon>
        <taxon>Actinomycetota</taxon>
        <taxon>Acidimicrobiia</taxon>
        <taxon>Acidimicrobiales</taxon>
        <taxon>Acidimicrobiaceae</taxon>
        <taxon>Ferrimicrobium</taxon>
    </lineage>
</organism>
<gene>
    <name evidence="2" type="ORF">AB6A68_06485</name>
</gene>
<keyword evidence="3" id="KW-1185">Reference proteome</keyword>
<feature type="transmembrane region" description="Helical" evidence="1">
    <location>
        <begin position="34"/>
        <end position="51"/>
    </location>
</feature>
<keyword evidence="1" id="KW-0472">Membrane</keyword>
<name>A0ABV3Y1P5_9ACTN</name>
<keyword evidence="1" id="KW-1133">Transmembrane helix</keyword>
<protein>
    <submittedName>
        <fullName evidence="2">Uncharacterized protein</fullName>
    </submittedName>
</protein>
<sequence>MRSYRLRCISVGLSLIGVATAGLSLELQHGRGAHGLLLSMLVVLSGIVFLYQDKPRVFVVQALIAGWSITWVLALVLTPNIERLGSAAMEVLAVAFAAPFFAALYYVLSDRRR</sequence>
<evidence type="ECO:0000256" key="1">
    <source>
        <dbReference type="SAM" id="Phobius"/>
    </source>
</evidence>
<feature type="transmembrane region" description="Helical" evidence="1">
    <location>
        <begin position="58"/>
        <end position="81"/>
    </location>
</feature>